<keyword evidence="2 3" id="KW-0802">TPR repeat</keyword>
<dbReference type="PROSITE" id="PS50005">
    <property type="entry name" value="TPR"/>
    <property type="match status" value="7"/>
</dbReference>
<sequence>MNQISYSQQSQEIKCNDHPDKPALFWCKSIDCKENRIFCLNCQKQKKHGQHYDQDIQSIQELQQFLIDQSKYSKVLVSECQLQFQLTLNAYDKLISGLSYKFCGIEEKTNQFETYQIYQALDSMVQLDEFKNHLKNNILGFLQKFQKILDDLFVQLELHLIKYQITDQQIKLNKEEYQRGISLNAKNKKNEAIQIFDRLLLTEPYNIEIMYQKGQQYQQFQANSLNELKNVRDALQIHNNILTINPKYEISFLTMGKILRNQKSYQQAQQQYEKCVQLNINNQEAQFGIERLINLIRLYNTIKKLLKQIHPIKTISIIKEIAQGPQKDFKKLLILMIKFQLKTLIMQNLWQEKEYVQSFQKGLMKQTQQQQNHQIQKIIVFQGYVDMVQYQMKMLGIYLFSINQKKEAIYYFDKALAIDPFHVNSLYGKSGCLRIMNQYQQALLQYDQVLDIDSQHVNSLYGKSECLKMMKKYEDALKWIEKALAVDSQHVNSLQGKGGCLKKMNKFQEALEFYDQALLLDPQHFYSLYGKSECLLMMKQFEQSIEQIEKALAMHPQHVNSLLLKGQCLRMMNKSEEALKWYEKALALHPNDVSSLNGKGECLRMMNQYQQSFEYFQKALTIDPWHVNSLYGKGECLRMMNQYQQSLECFQKALVTHPQHINSLYGKGECLRMMNLFDQALQYFEKALAIDPQHVNSLFGKAFILLEYNQYDNAYSLQNQANQIMENKQLSDVFLTIYTEKLQKK</sequence>
<dbReference type="Pfam" id="PF13181">
    <property type="entry name" value="TPR_8"/>
    <property type="match status" value="2"/>
</dbReference>
<gene>
    <name evidence="4" type="ORF">PPENT_87.1.T1480015</name>
</gene>
<evidence type="ECO:0000256" key="2">
    <source>
        <dbReference type="ARBA" id="ARBA00022803"/>
    </source>
</evidence>
<comment type="caution">
    <text evidence="4">The sequence shown here is derived from an EMBL/GenBank/DDBJ whole genome shotgun (WGS) entry which is preliminary data.</text>
</comment>
<dbReference type="PANTHER" id="PTHR44943">
    <property type="entry name" value="CELLULOSE SYNTHASE OPERON PROTEIN C"/>
    <property type="match status" value="1"/>
</dbReference>
<name>A0A8S1Y293_9CILI</name>
<feature type="repeat" description="TPR" evidence="3">
    <location>
        <begin position="593"/>
        <end position="626"/>
    </location>
</feature>
<dbReference type="SMART" id="SM00028">
    <property type="entry name" value="TPR"/>
    <property type="match status" value="12"/>
</dbReference>
<dbReference type="Proteomes" id="UP000689195">
    <property type="component" value="Unassembled WGS sequence"/>
</dbReference>
<evidence type="ECO:0000313" key="4">
    <source>
        <dbReference type="EMBL" id="CAD8207595.1"/>
    </source>
</evidence>
<dbReference type="AlphaFoldDB" id="A0A8S1Y293"/>
<dbReference type="Pfam" id="PF13424">
    <property type="entry name" value="TPR_12"/>
    <property type="match status" value="2"/>
</dbReference>
<evidence type="ECO:0000256" key="3">
    <source>
        <dbReference type="PROSITE-ProRule" id="PRU00339"/>
    </source>
</evidence>
<organism evidence="4 5">
    <name type="scientific">Paramecium pentaurelia</name>
    <dbReference type="NCBI Taxonomy" id="43138"/>
    <lineage>
        <taxon>Eukaryota</taxon>
        <taxon>Sar</taxon>
        <taxon>Alveolata</taxon>
        <taxon>Ciliophora</taxon>
        <taxon>Intramacronucleata</taxon>
        <taxon>Oligohymenophorea</taxon>
        <taxon>Peniculida</taxon>
        <taxon>Parameciidae</taxon>
        <taxon>Paramecium</taxon>
    </lineage>
</organism>
<feature type="repeat" description="TPR" evidence="3">
    <location>
        <begin position="559"/>
        <end position="592"/>
    </location>
</feature>
<dbReference type="OrthoDB" id="308440at2759"/>
<dbReference type="PANTHER" id="PTHR44943:SF4">
    <property type="entry name" value="TPR REPEAT-CONTAINING PROTEIN MJ0798"/>
    <property type="match status" value="1"/>
</dbReference>
<evidence type="ECO:0008006" key="6">
    <source>
        <dbReference type="Google" id="ProtNLM"/>
    </source>
</evidence>
<feature type="repeat" description="TPR" evidence="3">
    <location>
        <begin position="627"/>
        <end position="660"/>
    </location>
</feature>
<evidence type="ECO:0000256" key="1">
    <source>
        <dbReference type="ARBA" id="ARBA00022737"/>
    </source>
</evidence>
<feature type="repeat" description="TPR" evidence="3">
    <location>
        <begin position="389"/>
        <end position="422"/>
    </location>
</feature>
<feature type="repeat" description="TPR" evidence="3">
    <location>
        <begin position="661"/>
        <end position="694"/>
    </location>
</feature>
<protein>
    <recommendedName>
        <fullName evidence="6">Tetratricopeptide repeat protein</fullName>
    </recommendedName>
</protein>
<feature type="repeat" description="TPR" evidence="3">
    <location>
        <begin position="249"/>
        <end position="282"/>
    </location>
</feature>
<keyword evidence="5" id="KW-1185">Reference proteome</keyword>
<dbReference type="EMBL" id="CAJJDO010000148">
    <property type="protein sequence ID" value="CAD8207595.1"/>
    <property type="molecule type" value="Genomic_DNA"/>
</dbReference>
<feature type="repeat" description="TPR" evidence="3">
    <location>
        <begin position="491"/>
        <end position="524"/>
    </location>
</feature>
<dbReference type="Pfam" id="PF00515">
    <property type="entry name" value="TPR_1"/>
    <property type="match status" value="1"/>
</dbReference>
<dbReference type="InterPro" id="IPR019734">
    <property type="entry name" value="TPR_rpt"/>
</dbReference>
<accession>A0A8S1Y293</accession>
<dbReference type="Pfam" id="PF12895">
    <property type="entry name" value="ANAPC3"/>
    <property type="match status" value="1"/>
</dbReference>
<evidence type="ECO:0000313" key="5">
    <source>
        <dbReference type="Proteomes" id="UP000689195"/>
    </source>
</evidence>
<proteinExistence type="predicted"/>
<keyword evidence="1" id="KW-0677">Repeat</keyword>
<reference evidence="4" key="1">
    <citation type="submission" date="2021-01" db="EMBL/GenBank/DDBJ databases">
        <authorList>
            <consortium name="Genoscope - CEA"/>
            <person name="William W."/>
        </authorList>
    </citation>
    <scope>NUCLEOTIDE SEQUENCE</scope>
</reference>
<dbReference type="InterPro" id="IPR051685">
    <property type="entry name" value="Ycf3/AcsC/BcsC/TPR_MFPF"/>
</dbReference>